<gene>
    <name evidence="14" type="ORF">BGZ97_005593</name>
</gene>
<evidence type="ECO:0000256" key="7">
    <source>
        <dbReference type="ARBA" id="ARBA00022729"/>
    </source>
</evidence>
<evidence type="ECO:0000256" key="9">
    <source>
        <dbReference type="ARBA" id="ARBA00022989"/>
    </source>
</evidence>
<name>A0A9P6QUB3_9FUNG</name>
<dbReference type="GO" id="GO:0031965">
    <property type="term" value="C:nuclear membrane"/>
    <property type="evidence" value="ECO:0007669"/>
    <property type="project" value="UniProtKB-SubCell"/>
</dbReference>
<dbReference type="PANTHER" id="PTHR28012">
    <property type="entry name" value="NUCLEAR FUSION PROTEIN KAR5"/>
    <property type="match status" value="1"/>
</dbReference>
<evidence type="ECO:0000313" key="14">
    <source>
        <dbReference type="EMBL" id="KAG0292427.1"/>
    </source>
</evidence>
<comment type="similarity">
    <text evidence="4">Belongs to the KAR5 family.</text>
</comment>
<evidence type="ECO:0000256" key="11">
    <source>
        <dbReference type="ARBA" id="ARBA00023180"/>
    </source>
</evidence>
<proteinExistence type="inferred from homology"/>
<feature type="region of interest" description="Disordered" evidence="13">
    <location>
        <begin position="491"/>
        <end position="531"/>
    </location>
</feature>
<evidence type="ECO:0000256" key="10">
    <source>
        <dbReference type="ARBA" id="ARBA00023136"/>
    </source>
</evidence>
<keyword evidence="12" id="KW-0539">Nucleus</keyword>
<comment type="function">
    <text evidence="1">Required for nuclear membrane fusion during karyogamy.</text>
</comment>
<comment type="caution">
    <text evidence="14">The sequence shown here is derived from an EMBL/GenBank/DDBJ whole genome shotgun (WGS) entry which is preliminary data.</text>
</comment>
<evidence type="ECO:0000256" key="4">
    <source>
        <dbReference type="ARBA" id="ARBA00010473"/>
    </source>
</evidence>
<feature type="compositionally biased region" description="Acidic residues" evidence="13">
    <location>
        <begin position="496"/>
        <end position="511"/>
    </location>
</feature>
<dbReference type="PANTHER" id="PTHR28012:SF1">
    <property type="entry name" value="NUCLEAR FUSION PROTEIN KAR5"/>
    <property type="match status" value="1"/>
</dbReference>
<protein>
    <recommendedName>
        <fullName evidence="16">Karyogamy protein 5</fullName>
    </recommendedName>
</protein>
<evidence type="ECO:0008006" key="16">
    <source>
        <dbReference type="Google" id="ProtNLM"/>
    </source>
</evidence>
<accession>A0A9P6QUB3</accession>
<keyword evidence="9" id="KW-1133">Transmembrane helix</keyword>
<dbReference type="AlphaFoldDB" id="A0A9P6QUB3"/>
<keyword evidence="10" id="KW-0472">Membrane</keyword>
<keyword evidence="8" id="KW-0256">Endoplasmic reticulum</keyword>
<evidence type="ECO:0000256" key="1">
    <source>
        <dbReference type="ARBA" id="ARBA00003389"/>
    </source>
</evidence>
<dbReference type="InterPro" id="IPR007292">
    <property type="entry name" value="Nuclear_fusion_Kar5"/>
</dbReference>
<dbReference type="GO" id="GO:0005789">
    <property type="term" value="C:endoplasmic reticulum membrane"/>
    <property type="evidence" value="ECO:0007669"/>
    <property type="project" value="UniProtKB-SubCell"/>
</dbReference>
<organism evidence="14 15">
    <name type="scientific">Linnemannia gamsii</name>
    <dbReference type="NCBI Taxonomy" id="64522"/>
    <lineage>
        <taxon>Eukaryota</taxon>
        <taxon>Fungi</taxon>
        <taxon>Fungi incertae sedis</taxon>
        <taxon>Mucoromycota</taxon>
        <taxon>Mortierellomycotina</taxon>
        <taxon>Mortierellomycetes</taxon>
        <taxon>Mortierellales</taxon>
        <taxon>Mortierellaceae</taxon>
        <taxon>Linnemannia</taxon>
    </lineage>
</organism>
<keyword evidence="7" id="KW-0732">Signal</keyword>
<evidence type="ECO:0000256" key="2">
    <source>
        <dbReference type="ARBA" id="ARBA00004126"/>
    </source>
</evidence>
<evidence type="ECO:0000256" key="12">
    <source>
        <dbReference type="ARBA" id="ARBA00023242"/>
    </source>
</evidence>
<dbReference type="OrthoDB" id="5311848at2759"/>
<keyword evidence="5" id="KW-0415">Karyogamy</keyword>
<dbReference type="GO" id="GO:0000742">
    <property type="term" value="P:karyogamy involved in conjugation with cellular fusion"/>
    <property type="evidence" value="ECO:0007669"/>
    <property type="project" value="InterPro"/>
</dbReference>
<dbReference type="EMBL" id="JAAAIN010002508">
    <property type="protein sequence ID" value="KAG0292427.1"/>
    <property type="molecule type" value="Genomic_DNA"/>
</dbReference>
<dbReference type="GO" id="GO:0048288">
    <property type="term" value="P:nuclear membrane fusion involved in karyogamy"/>
    <property type="evidence" value="ECO:0007669"/>
    <property type="project" value="InterPro"/>
</dbReference>
<evidence type="ECO:0000256" key="5">
    <source>
        <dbReference type="ARBA" id="ARBA00022459"/>
    </source>
</evidence>
<evidence type="ECO:0000313" key="15">
    <source>
        <dbReference type="Proteomes" id="UP000823405"/>
    </source>
</evidence>
<evidence type="ECO:0000256" key="13">
    <source>
        <dbReference type="SAM" id="MobiDB-lite"/>
    </source>
</evidence>
<keyword evidence="11" id="KW-0325">Glycoprotein</keyword>
<reference evidence="14" key="1">
    <citation type="journal article" date="2020" name="Fungal Divers.">
        <title>Resolving the Mortierellaceae phylogeny through synthesis of multi-gene phylogenetics and phylogenomics.</title>
        <authorList>
            <person name="Vandepol N."/>
            <person name="Liber J."/>
            <person name="Desiro A."/>
            <person name="Na H."/>
            <person name="Kennedy M."/>
            <person name="Barry K."/>
            <person name="Grigoriev I.V."/>
            <person name="Miller A.N."/>
            <person name="O'Donnell K."/>
            <person name="Stajich J.E."/>
            <person name="Bonito G."/>
        </authorList>
    </citation>
    <scope>NUCLEOTIDE SEQUENCE</scope>
    <source>
        <strain evidence="14">NVP60</strain>
    </source>
</reference>
<dbReference type="Proteomes" id="UP000823405">
    <property type="component" value="Unassembled WGS sequence"/>
</dbReference>
<keyword evidence="15" id="KW-1185">Reference proteome</keyword>
<evidence type="ECO:0000256" key="8">
    <source>
        <dbReference type="ARBA" id="ARBA00022824"/>
    </source>
</evidence>
<keyword evidence="6" id="KW-0812">Transmembrane</keyword>
<evidence type="ECO:0000256" key="3">
    <source>
        <dbReference type="ARBA" id="ARBA00004586"/>
    </source>
</evidence>
<evidence type="ECO:0000256" key="6">
    <source>
        <dbReference type="ARBA" id="ARBA00022692"/>
    </source>
</evidence>
<sequence>MGFTNTFKPDSFARDDVVSVEEMYTLQHATDALKAYDSKPDCFKDAARALRQGCKSIDIDEDEKTRYAIRLTACEIATANMPVPQECHSLASVENDPDQQLTTNDISRCVQSMGRVPQLWTSYSGYFREVKVMCLAVRYSLEHDDLRRLQRNLSRTQTDQIKLLKEQQRILTETNRLETDRLKELSELYSTITTQVNSMLVSKLAQSIEKGVLQQDAALSTTQESNARILAEYQDIVHSTLLSVSQSMHQWHDSLQLGLYRAQEIDLLNQDSIAKISHSNEALHSLHQQTQLLKLHVQNLTHLSHEGTHQLLGLHTTATQQINASASDLLQSTLQSLHTLSSQTHLAWSTMLDTLKDDTLTEFRTDVAQVLGDTVEEIEKMARESRDKIERLNRVVEGFWRDQEDVLGRVRPFLGPWSVVKRVLEGKNIDVMGGKGGFCVHLWDRWRDLRKIDTQGADAAEQEQEWGQGDQYQIGDGYEDVVRDHAYGARSYFDQDSSEEEEEEEKEEDLEMERLSRQQEDDYDDDNREQQTSACCNVPLALEAPTTSASAPSTFRPKMQQGRPLCCIEEKPFTKPSAEMWEKVIASWDLALGTCVNSSTTNDIY</sequence>
<comment type="subcellular location">
    <subcellularLocation>
        <location evidence="3">Endoplasmic reticulum membrane</location>
    </subcellularLocation>
    <subcellularLocation>
        <location evidence="2">Nucleus membrane</location>
    </subcellularLocation>
</comment>